<dbReference type="PROSITE" id="PS00108">
    <property type="entry name" value="PROTEIN_KINASE_ST"/>
    <property type="match status" value="1"/>
</dbReference>
<dbReference type="Proteomes" id="UP000613740">
    <property type="component" value="Unassembled WGS sequence"/>
</dbReference>
<name>A0A835WH46_9CHLO</name>
<proteinExistence type="predicted"/>
<dbReference type="GO" id="GO:0004674">
    <property type="term" value="F:protein serine/threonine kinase activity"/>
    <property type="evidence" value="ECO:0007669"/>
    <property type="project" value="TreeGrafter"/>
</dbReference>
<organism evidence="4 5">
    <name type="scientific">Chlamydomonas schloesseri</name>
    <dbReference type="NCBI Taxonomy" id="2026947"/>
    <lineage>
        <taxon>Eukaryota</taxon>
        <taxon>Viridiplantae</taxon>
        <taxon>Chlorophyta</taxon>
        <taxon>core chlorophytes</taxon>
        <taxon>Chlorophyceae</taxon>
        <taxon>CS clade</taxon>
        <taxon>Chlamydomonadales</taxon>
        <taxon>Chlamydomonadaceae</taxon>
        <taxon>Chlamydomonas</taxon>
    </lineage>
</organism>
<feature type="transmembrane region" description="Helical" evidence="2">
    <location>
        <begin position="410"/>
        <end position="435"/>
    </location>
</feature>
<keyword evidence="2" id="KW-1133">Transmembrane helix</keyword>
<feature type="region of interest" description="Disordered" evidence="1">
    <location>
        <begin position="546"/>
        <end position="578"/>
    </location>
</feature>
<dbReference type="SMART" id="SM00220">
    <property type="entry name" value="S_TKc"/>
    <property type="match status" value="1"/>
</dbReference>
<dbReference type="AlphaFoldDB" id="A0A835WH46"/>
<dbReference type="SUPFAM" id="SSF56112">
    <property type="entry name" value="Protein kinase-like (PK-like)"/>
    <property type="match status" value="1"/>
</dbReference>
<comment type="caution">
    <text evidence="4">The sequence shown here is derived from an EMBL/GenBank/DDBJ whole genome shotgun (WGS) entry which is preliminary data.</text>
</comment>
<keyword evidence="2" id="KW-0812">Transmembrane</keyword>
<dbReference type="GO" id="GO:0005524">
    <property type="term" value="F:ATP binding"/>
    <property type="evidence" value="ECO:0007669"/>
    <property type="project" value="InterPro"/>
</dbReference>
<keyword evidence="2" id="KW-0472">Membrane</keyword>
<protein>
    <recommendedName>
        <fullName evidence="3">Protein kinase domain-containing protein</fullName>
    </recommendedName>
</protein>
<feature type="region of interest" description="Disordered" evidence="1">
    <location>
        <begin position="703"/>
        <end position="725"/>
    </location>
</feature>
<dbReference type="OrthoDB" id="341578at2759"/>
<dbReference type="Gene3D" id="1.10.510.10">
    <property type="entry name" value="Transferase(Phosphotransferase) domain 1"/>
    <property type="match status" value="1"/>
</dbReference>
<gene>
    <name evidence="4" type="ORF">HYH02_007812</name>
</gene>
<dbReference type="InterPro" id="IPR000719">
    <property type="entry name" value="Prot_kinase_dom"/>
</dbReference>
<feature type="region of interest" description="Disordered" evidence="1">
    <location>
        <begin position="829"/>
        <end position="859"/>
    </location>
</feature>
<feature type="domain" description="Protein kinase" evidence="3">
    <location>
        <begin position="863"/>
        <end position="1162"/>
    </location>
</feature>
<dbReference type="PANTHER" id="PTHR44329">
    <property type="entry name" value="SERINE/THREONINE-PROTEIN KINASE TNNI3K-RELATED"/>
    <property type="match status" value="1"/>
</dbReference>
<evidence type="ECO:0000259" key="3">
    <source>
        <dbReference type="PROSITE" id="PS50011"/>
    </source>
</evidence>
<feature type="compositionally biased region" description="Gly residues" evidence="1">
    <location>
        <begin position="552"/>
        <end position="565"/>
    </location>
</feature>
<accession>A0A835WH46</accession>
<evidence type="ECO:0000313" key="4">
    <source>
        <dbReference type="EMBL" id="KAG2447061.1"/>
    </source>
</evidence>
<dbReference type="InterPro" id="IPR051681">
    <property type="entry name" value="Ser/Thr_Kinases-Pseudokinases"/>
</dbReference>
<keyword evidence="5" id="KW-1185">Reference proteome</keyword>
<evidence type="ECO:0000256" key="1">
    <source>
        <dbReference type="SAM" id="MobiDB-lite"/>
    </source>
</evidence>
<dbReference type="PANTHER" id="PTHR44329:SF214">
    <property type="entry name" value="PROTEIN KINASE DOMAIN-CONTAINING PROTEIN"/>
    <property type="match status" value="1"/>
</dbReference>
<evidence type="ECO:0000256" key="2">
    <source>
        <dbReference type="SAM" id="Phobius"/>
    </source>
</evidence>
<evidence type="ECO:0000313" key="5">
    <source>
        <dbReference type="Proteomes" id="UP000613740"/>
    </source>
</evidence>
<dbReference type="InterPro" id="IPR011009">
    <property type="entry name" value="Kinase-like_dom_sf"/>
</dbReference>
<sequence length="1167" mass="119477">MARLRQIAAVTVTSLTVSRQPLRLAWPLLVLLLLGLLLGTNCCTAHARRLAELPVGAADLEGGASSSRGLLQTEDTASSADAAAAAAAAGYSSAGAVLVSTAAQLVAAIADPAVRVAVLSGSVALTEADWAPVAQPVVEVRRNLTLLGAYTAPAAWPTLNLGYTANLDGVGIVKSAKLRVAPGCTLTFRHLVLTDGREVPQFLFMGLDVFAQSPAPDSTLASSWPLVFVHDAALWQRTCLPLSVKALPSRGIPRPAFLPGVQNSTGASVPRPPDCVDDDATAPPMMRCWPARGLYRNMAVYAYDADAYDRQTPAGYAMHLVNATFWCDILMTDECVASNGGYIACYYSLFPYSRKASSSSSPSPAANMNLTAAGGGGNVGASAFVAGAQPAGGGGGGGGAGGSSSDEFTLAPVLCGVLAGLVGLALGAGLVWAFVSYRRRRTKQREKDGGSDSAASTPHVQQLLLVDTAAAGGTTPLPPPADSAAAGTDTAGCISSQGLPVFPLTANNRCGAAAGASGKLAASKSTTDSDALSMLMSGTCVMGSHHMDTSGRAGGMSPGTLGVGSGVAEPRAGEQVDTTSSIGMRTAGAIEPTDEDERALVPVTPLTPFQSHIPLDVKLGSGGGEVRLLPITLGKAVGDSTAPQPVHARALTVAGSEAKAPAPGPAEEALLALAAAEIPAAVAPWWLGSASFDEAVKEAGAAAAGTQPARAADGDTGGRPDQAAAAPMQTAVIDDQVLPAGREQQQQQQQQVSQAGEQAQAAARPLLLATIRMGGPSVLDPACPSGDLSNNGGRPPGQQQLLQCLCRPQLLGTSSESLMSVSIIADGKNESAGRPAVAPGSSTRYNQSLPPPAEPGEAALAPTSTIQDMGRPPGGVTSEAAVTGGVQDAIASVVPDASTLDSASKAAAARIQAAARRRQPLTHGGAARRTMAQEVEVLARLQHPNIVQLLAANLNPACPCLVVELMDTSLDKLLHGCGGGGGRGAVTSSQPALLPLNTVLHIALQVARALSYLHPTIIHRDLKPGNVLISDPGSATPLVKIADFGLSRLQDTVLITAHVDVGTAPYMAPEALDARNCIITHHSDMYSYGIMLYEMLAGARPWRGLNMLQIARAVCERQARPRLEDLSEARCPQALRALVSQCWDPVPERRPSAAEVAKQLAIMVAQR</sequence>
<dbReference type="EMBL" id="JAEHOD010000023">
    <property type="protein sequence ID" value="KAG2447061.1"/>
    <property type="molecule type" value="Genomic_DNA"/>
</dbReference>
<dbReference type="InterPro" id="IPR008271">
    <property type="entry name" value="Ser/Thr_kinase_AS"/>
</dbReference>
<dbReference type="PROSITE" id="PS50011">
    <property type="entry name" value="PROTEIN_KINASE_DOM"/>
    <property type="match status" value="1"/>
</dbReference>
<dbReference type="Pfam" id="PF00069">
    <property type="entry name" value="Pkinase"/>
    <property type="match status" value="1"/>
</dbReference>
<reference evidence="4" key="1">
    <citation type="journal article" date="2020" name="bioRxiv">
        <title>Comparative genomics of Chlamydomonas.</title>
        <authorList>
            <person name="Craig R.J."/>
            <person name="Hasan A.R."/>
            <person name="Ness R.W."/>
            <person name="Keightley P.D."/>
        </authorList>
    </citation>
    <scope>NUCLEOTIDE SEQUENCE</scope>
    <source>
        <strain evidence="4">CCAP 11/173</strain>
    </source>
</reference>